<keyword evidence="3" id="KW-0418">Kinase</keyword>
<dbReference type="PROSITE" id="PS50011">
    <property type="entry name" value="PROTEIN_KINASE_DOM"/>
    <property type="match status" value="1"/>
</dbReference>
<dbReference type="SMART" id="SM00248">
    <property type="entry name" value="ANK"/>
    <property type="match status" value="7"/>
</dbReference>
<protein>
    <submittedName>
        <fullName evidence="3">Kinase/ NEK (Ankyrin repeat protein)</fullName>
    </submittedName>
</protein>
<reference evidence="3 4" key="1">
    <citation type="journal article" date="2015" name="Mol. Biochem. Parasitol.">
        <title>Identification of polymorphic genes for use in assemblage B genotyping assays through comparative genomics of multiple assemblage B Giardia duodenalis isolates.</title>
        <authorList>
            <person name="Wielinga C."/>
            <person name="Thompson R.C."/>
            <person name="Monis P."/>
            <person name="Ryan U."/>
        </authorList>
    </citation>
    <scope>NUCLEOTIDE SEQUENCE [LARGE SCALE GENOMIC DNA]</scope>
    <source>
        <strain evidence="3 4">BAH15c1</strain>
    </source>
</reference>
<dbReference type="PROSITE" id="PS50297">
    <property type="entry name" value="ANK_REP_REGION"/>
    <property type="match status" value="1"/>
</dbReference>
<dbReference type="AlphaFoldDB" id="A0A132P030"/>
<dbReference type="Pfam" id="PF00023">
    <property type="entry name" value="Ank"/>
    <property type="match status" value="1"/>
</dbReference>
<keyword evidence="3" id="KW-0808">Transferase</keyword>
<dbReference type="InterPro" id="IPR002110">
    <property type="entry name" value="Ankyrin_rpt"/>
</dbReference>
<dbReference type="PANTHER" id="PTHR24184">
    <property type="entry name" value="SI:CH211-189E2.2"/>
    <property type="match status" value="1"/>
</dbReference>
<dbReference type="SUPFAM" id="SSF56112">
    <property type="entry name" value="Protein kinase-like (PK-like)"/>
    <property type="match status" value="1"/>
</dbReference>
<dbReference type="SMART" id="SM00220">
    <property type="entry name" value="S_TKc"/>
    <property type="match status" value="1"/>
</dbReference>
<dbReference type="PANTHER" id="PTHR24184:SF11">
    <property type="entry name" value="ANKYRIN REPEAT AND SOCS BOX CONTAINING 3"/>
    <property type="match status" value="1"/>
</dbReference>
<dbReference type="VEuPathDB" id="GiardiaDB:QR46_0249"/>
<dbReference type="CDD" id="cd00180">
    <property type="entry name" value="PKc"/>
    <property type="match status" value="1"/>
</dbReference>
<dbReference type="SUPFAM" id="SSF48403">
    <property type="entry name" value="Ankyrin repeat"/>
    <property type="match status" value="1"/>
</dbReference>
<evidence type="ECO:0000313" key="4">
    <source>
        <dbReference type="Proteomes" id="UP000070089"/>
    </source>
</evidence>
<dbReference type="Pfam" id="PF00069">
    <property type="entry name" value="Pkinase"/>
    <property type="match status" value="1"/>
</dbReference>
<dbReference type="EMBL" id="JXTI01000004">
    <property type="protein sequence ID" value="KWX15667.1"/>
    <property type="molecule type" value="Genomic_DNA"/>
</dbReference>
<name>A0A132P030_GIAIN</name>
<dbReference type="OrthoDB" id="539213at2759"/>
<dbReference type="GO" id="GO:0005524">
    <property type="term" value="F:ATP binding"/>
    <property type="evidence" value="ECO:0007669"/>
    <property type="project" value="InterPro"/>
</dbReference>
<feature type="repeat" description="ANK" evidence="1">
    <location>
        <begin position="419"/>
        <end position="440"/>
    </location>
</feature>
<dbReference type="InterPro" id="IPR036770">
    <property type="entry name" value="Ankyrin_rpt-contain_sf"/>
</dbReference>
<dbReference type="InterPro" id="IPR011009">
    <property type="entry name" value="Kinase-like_dom_sf"/>
</dbReference>
<dbReference type="PROSITE" id="PS50088">
    <property type="entry name" value="ANK_REPEAT"/>
    <property type="match status" value="1"/>
</dbReference>
<gene>
    <name evidence="3" type="ORF">QR46_0249</name>
</gene>
<accession>A0A132P030</accession>
<proteinExistence type="predicted"/>
<dbReference type="Gene3D" id="1.25.40.20">
    <property type="entry name" value="Ankyrin repeat-containing domain"/>
    <property type="match status" value="3"/>
</dbReference>
<dbReference type="Gene3D" id="1.10.510.10">
    <property type="entry name" value="Transferase(Phosphotransferase) domain 1"/>
    <property type="match status" value="1"/>
</dbReference>
<evidence type="ECO:0000313" key="3">
    <source>
        <dbReference type="EMBL" id="KWX15667.1"/>
    </source>
</evidence>
<feature type="domain" description="Protein kinase" evidence="2">
    <location>
        <begin position="19"/>
        <end position="297"/>
    </location>
</feature>
<keyword evidence="1" id="KW-0040">ANK repeat</keyword>
<comment type="caution">
    <text evidence="3">The sequence shown here is derived from an EMBL/GenBank/DDBJ whole genome shotgun (WGS) entry which is preliminary data.</text>
</comment>
<dbReference type="GO" id="GO:0004672">
    <property type="term" value="F:protein kinase activity"/>
    <property type="evidence" value="ECO:0007669"/>
    <property type="project" value="InterPro"/>
</dbReference>
<dbReference type="InterPro" id="IPR000719">
    <property type="entry name" value="Prot_kinase_dom"/>
</dbReference>
<dbReference type="Pfam" id="PF12796">
    <property type="entry name" value="Ank_2"/>
    <property type="match status" value="2"/>
</dbReference>
<evidence type="ECO:0000256" key="1">
    <source>
        <dbReference type="PROSITE-ProRule" id="PRU00023"/>
    </source>
</evidence>
<dbReference type="Proteomes" id="UP000070089">
    <property type="component" value="Unassembled WGS sequence"/>
</dbReference>
<organism evidence="3 4">
    <name type="scientific">Giardia duodenalis assemblage B</name>
    <dbReference type="NCBI Taxonomy" id="1394984"/>
    <lineage>
        <taxon>Eukaryota</taxon>
        <taxon>Metamonada</taxon>
        <taxon>Diplomonadida</taxon>
        <taxon>Hexamitidae</taxon>
        <taxon>Giardiinae</taxon>
        <taxon>Giardia</taxon>
    </lineage>
</organism>
<evidence type="ECO:0000259" key="2">
    <source>
        <dbReference type="PROSITE" id="PS50011"/>
    </source>
</evidence>
<sequence>MSKCPGHTLLMDLPRSLGLEIRTTLQESHGSATYQVTDISVGEHRVLRVLTPRCISSRMIFPCITDAHMYTLFQSHALACYYRVFQCPGSGTIYLTRELCKEPLGCFIQSYRESCLAMSEYTVLKIAKQILEGLRYLHEPKYRSAVGASPRIVKQTGAPLHMDEVIHGRLHLNNVMLRWDGSVALCDMAYLFPNSTPYSSGKYSFASNMAVFIAPEALEKGMWGTKSDLWSLGMLIYTMCTLQAPDDIVLGTLTTSLHDDPLLARYSPQLREILVALLSVTPGVRPTASDLLRLPLFSKVKDTKITLDGCNLLTTDAQIPFSDLTELMSAASSGDYEKAMAHLDQCGLATLLGKTALMYAAQHGHATLVPLLIGEARLHILNRDSPAYGKTALMYAASKNYTSIVSQLIPTEAKMQTGRGKTALMMAAEKGHVQAIELLVPHEKGMRTNIGLTALMLAVIRHKWAAVEVLVPFEKKIRTKSRNTTLMVAARHNIPESLKYLLATEGRMTRRNGRTALMIAAATGSVEFVNAMVSLFATEPSNPHLELQMCDKQGFTALIHAARNGQATCMRLLIDLEHDILDNKKHSVVYHTKYWIRKAKDARATQAGTACMAILIEKGLVKSNQVSPYASNNKNAESDTSVVSALGHTNGIEHSSRLSVVLPNDELQDLAIFEAASSLDASVIFMQADVSLSSSDKVD</sequence>